<dbReference type="AlphaFoldDB" id="A0A8J2NMJ8"/>
<sequence length="102" mass="11636">MAIQRSGLLAPFHWRLVNSRFSHSFFLSKAYLPPKINYVGISALVKGNGLLKPFPGITFPVITLSSYIDEREKKKREIPLSGVIFLLYKIKTEGNTRLEEIK</sequence>
<protein>
    <submittedName>
        <fullName evidence="1">Uncharacterized protein</fullName>
    </submittedName>
</protein>
<accession>A0A8J2NMJ8</accession>
<dbReference type="EMBL" id="CAJVCH010010162">
    <property type="protein sequence ID" value="CAG7667454.1"/>
    <property type="molecule type" value="Genomic_DNA"/>
</dbReference>
<gene>
    <name evidence="1" type="ORF">AFUS01_LOCUS1802</name>
</gene>
<keyword evidence="2" id="KW-1185">Reference proteome</keyword>
<evidence type="ECO:0000313" key="2">
    <source>
        <dbReference type="Proteomes" id="UP000708208"/>
    </source>
</evidence>
<comment type="caution">
    <text evidence="1">The sequence shown here is derived from an EMBL/GenBank/DDBJ whole genome shotgun (WGS) entry which is preliminary data.</text>
</comment>
<name>A0A8J2NMJ8_9HEXA</name>
<reference evidence="1" key="1">
    <citation type="submission" date="2021-06" db="EMBL/GenBank/DDBJ databases">
        <authorList>
            <person name="Hodson N. C."/>
            <person name="Mongue J. A."/>
            <person name="Jaron S. K."/>
        </authorList>
    </citation>
    <scope>NUCLEOTIDE SEQUENCE</scope>
</reference>
<organism evidence="1 2">
    <name type="scientific">Allacma fusca</name>
    <dbReference type="NCBI Taxonomy" id="39272"/>
    <lineage>
        <taxon>Eukaryota</taxon>
        <taxon>Metazoa</taxon>
        <taxon>Ecdysozoa</taxon>
        <taxon>Arthropoda</taxon>
        <taxon>Hexapoda</taxon>
        <taxon>Collembola</taxon>
        <taxon>Symphypleona</taxon>
        <taxon>Sminthuridae</taxon>
        <taxon>Allacma</taxon>
    </lineage>
</organism>
<dbReference type="Proteomes" id="UP000708208">
    <property type="component" value="Unassembled WGS sequence"/>
</dbReference>
<evidence type="ECO:0000313" key="1">
    <source>
        <dbReference type="EMBL" id="CAG7667454.1"/>
    </source>
</evidence>
<proteinExistence type="predicted"/>